<feature type="domain" description="J" evidence="7">
    <location>
        <begin position="81"/>
        <end position="153"/>
    </location>
</feature>
<dbReference type="InterPro" id="IPR009073">
    <property type="entry name" value="HscB_oligo_C"/>
</dbReference>
<dbReference type="InterPro" id="IPR036869">
    <property type="entry name" value="J_dom_sf"/>
</dbReference>
<evidence type="ECO:0000256" key="4">
    <source>
        <dbReference type="ARBA" id="ARBA00022490"/>
    </source>
</evidence>
<evidence type="ECO:0000313" key="9">
    <source>
        <dbReference type="Proteomes" id="UP000502823"/>
    </source>
</evidence>
<sequence>MLTLACNRLRIVFTFAASRKKGQCYVYAQCTHRTLTFSTIFRELRINSIRLQCWKCGCEIQASSLICSHCNTLQKPDKRSNYFHVLGIKEGFQVEDRELRTKYRKLQNILHPDRFSAKNADELEISEQYSALVNMAYSVLLEPLARGLYMLHLQGINLEENTTETDPQFLAEIMETNEELAMAQNPDDVRRLENANKSMMNKLTRDVANAFSAGNSDAAKQGLIKMKYYSSIGTRIKELKQKTGIE</sequence>
<evidence type="ECO:0000256" key="1">
    <source>
        <dbReference type="ARBA" id="ARBA00004173"/>
    </source>
</evidence>
<dbReference type="AlphaFoldDB" id="A0A6L2PGS8"/>
<keyword evidence="6" id="KW-0143">Chaperone</keyword>
<keyword evidence="5" id="KW-0496">Mitochondrion</keyword>
<dbReference type="Gene3D" id="1.10.287.110">
    <property type="entry name" value="DnaJ domain"/>
    <property type="match status" value="1"/>
</dbReference>
<evidence type="ECO:0000259" key="7">
    <source>
        <dbReference type="PROSITE" id="PS50076"/>
    </source>
</evidence>
<organism evidence="8 9">
    <name type="scientific">Coptotermes formosanus</name>
    <name type="common">Formosan subterranean termite</name>
    <dbReference type="NCBI Taxonomy" id="36987"/>
    <lineage>
        <taxon>Eukaryota</taxon>
        <taxon>Metazoa</taxon>
        <taxon>Ecdysozoa</taxon>
        <taxon>Arthropoda</taxon>
        <taxon>Hexapoda</taxon>
        <taxon>Insecta</taxon>
        <taxon>Pterygota</taxon>
        <taxon>Neoptera</taxon>
        <taxon>Polyneoptera</taxon>
        <taxon>Dictyoptera</taxon>
        <taxon>Blattodea</taxon>
        <taxon>Blattoidea</taxon>
        <taxon>Termitoidae</taxon>
        <taxon>Rhinotermitidae</taxon>
        <taxon>Coptotermes</taxon>
    </lineage>
</organism>
<protein>
    <recommendedName>
        <fullName evidence="7">J domain-containing protein</fullName>
    </recommendedName>
</protein>
<dbReference type="PANTHER" id="PTHR14021:SF15">
    <property type="entry name" value="IRON-SULFUR CLUSTER CO-CHAPERONE PROTEIN HSCB"/>
    <property type="match status" value="1"/>
</dbReference>
<dbReference type="SUPFAM" id="SSF47144">
    <property type="entry name" value="HSC20 (HSCB), C-terminal oligomerisation domain"/>
    <property type="match status" value="1"/>
</dbReference>
<dbReference type="InterPro" id="IPR036386">
    <property type="entry name" value="HscB_C_sf"/>
</dbReference>
<dbReference type="GO" id="GO:0051087">
    <property type="term" value="F:protein-folding chaperone binding"/>
    <property type="evidence" value="ECO:0007669"/>
    <property type="project" value="InterPro"/>
</dbReference>
<evidence type="ECO:0000256" key="2">
    <source>
        <dbReference type="ARBA" id="ARBA00004496"/>
    </source>
</evidence>
<dbReference type="NCBIfam" id="TIGR00714">
    <property type="entry name" value="hscB"/>
    <property type="match status" value="1"/>
</dbReference>
<dbReference type="InterPro" id="IPR001623">
    <property type="entry name" value="DnaJ_domain"/>
</dbReference>
<evidence type="ECO:0000256" key="5">
    <source>
        <dbReference type="ARBA" id="ARBA00023128"/>
    </source>
</evidence>
<comment type="similarity">
    <text evidence="3">Belongs to the HscB family.</text>
</comment>
<name>A0A6L2PGS8_COPFO</name>
<dbReference type="FunCoup" id="A0A6L2PGS8">
    <property type="interactions" value="380"/>
</dbReference>
<dbReference type="InterPro" id="IPR004640">
    <property type="entry name" value="HscB"/>
</dbReference>
<dbReference type="Pfam" id="PF07743">
    <property type="entry name" value="HSCB_C"/>
    <property type="match status" value="1"/>
</dbReference>
<dbReference type="CDD" id="cd06257">
    <property type="entry name" value="DnaJ"/>
    <property type="match status" value="1"/>
</dbReference>
<keyword evidence="9" id="KW-1185">Reference proteome</keyword>
<dbReference type="GO" id="GO:0044571">
    <property type="term" value="P:[2Fe-2S] cluster assembly"/>
    <property type="evidence" value="ECO:0007669"/>
    <property type="project" value="InterPro"/>
</dbReference>
<dbReference type="GO" id="GO:0005739">
    <property type="term" value="C:mitochondrion"/>
    <property type="evidence" value="ECO:0007669"/>
    <property type="project" value="UniProtKB-SubCell"/>
</dbReference>
<reference evidence="9" key="1">
    <citation type="submission" date="2020-01" db="EMBL/GenBank/DDBJ databases">
        <title>Draft genome sequence of the Termite Coptotermes fromosanus.</title>
        <authorList>
            <person name="Itakura S."/>
            <person name="Yosikawa Y."/>
            <person name="Umezawa K."/>
        </authorList>
    </citation>
    <scope>NUCLEOTIDE SEQUENCE [LARGE SCALE GENOMIC DNA]</scope>
</reference>
<comment type="subcellular location">
    <subcellularLocation>
        <location evidence="2">Cytoplasm</location>
    </subcellularLocation>
    <subcellularLocation>
        <location evidence="1">Mitochondrion</location>
    </subcellularLocation>
</comment>
<dbReference type="Proteomes" id="UP000502823">
    <property type="component" value="Unassembled WGS sequence"/>
</dbReference>
<dbReference type="GO" id="GO:0051259">
    <property type="term" value="P:protein complex oligomerization"/>
    <property type="evidence" value="ECO:0007669"/>
    <property type="project" value="InterPro"/>
</dbReference>
<dbReference type="GO" id="GO:0001671">
    <property type="term" value="F:ATPase activator activity"/>
    <property type="evidence" value="ECO:0007669"/>
    <property type="project" value="InterPro"/>
</dbReference>
<dbReference type="PROSITE" id="PS50076">
    <property type="entry name" value="DNAJ_2"/>
    <property type="match status" value="1"/>
</dbReference>
<proteinExistence type="inferred from homology"/>
<dbReference type="Gene3D" id="1.20.1280.20">
    <property type="entry name" value="HscB, C-terminal domain"/>
    <property type="match status" value="1"/>
</dbReference>
<dbReference type="InParanoid" id="A0A6L2PGS8"/>
<dbReference type="SUPFAM" id="SSF46565">
    <property type="entry name" value="Chaperone J-domain"/>
    <property type="match status" value="1"/>
</dbReference>
<evidence type="ECO:0000313" key="8">
    <source>
        <dbReference type="EMBL" id="GFG30342.1"/>
    </source>
</evidence>
<dbReference type="EMBL" id="BLKM01000211">
    <property type="protein sequence ID" value="GFG30342.1"/>
    <property type="molecule type" value="Genomic_DNA"/>
</dbReference>
<accession>A0A6L2PGS8</accession>
<dbReference type="FunFam" id="1.20.1280.20:FF:000002">
    <property type="entry name" value="HscB mitochondrial iron-sulfur cluster co-chaperone"/>
    <property type="match status" value="1"/>
</dbReference>
<dbReference type="PANTHER" id="PTHR14021">
    <property type="entry name" value="IRON-SULFUR CLUSTER CO-CHAPERONE PROTEIN HSCB"/>
    <property type="match status" value="1"/>
</dbReference>
<dbReference type="SMART" id="SM00271">
    <property type="entry name" value="DnaJ"/>
    <property type="match status" value="1"/>
</dbReference>
<keyword evidence="4" id="KW-0963">Cytoplasm</keyword>
<evidence type="ECO:0000256" key="3">
    <source>
        <dbReference type="ARBA" id="ARBA00010476"/>
    </source>
</evidence>
<evidence type="ECO:0000256" key="6">
    <source>
        <dbReference type="ARBA" id="ARBA00023186"/>
    </source>
</evidence>
<dbReference type="Pfam" id="PF00226">
    <property type="entry name" value="DnaJ"/>
    <property type="match status" value="1"/>
</dbReference>
<dbReference type="OrthoDB" id="448954at2759"/>
<comment type="caution">
    <text evidence="8">The sequence shown here is derived from an EMBL/GenBank/DDBJ whole genome shotgun (WGS) entry which is preliminary data.</text>
</comment>
<gene>
    <name evidence="8" type="ORF">Cfor_01577</name>
</gene>